<dbReference type="InterPro" id="IPR000515">
    <property type="entry name" value="MetI-like"/>
</dbReference>
<evidence type="ECO:0000313" key="11">
    <source>
        <dbReference type="EMBL" id="SJM72061.1"/>
    </source>
</evidence>
<keyword evidence="3 9" id="KW-0813">Transport</keyword>
<evidence type="ECO:0000256" key="2">
    <source>
        <dbReference type="ARBA" id="ARBA00011779"/>
    </source>
</evidence>
<dbReference type="Gene3D" id="1.10.3720.10">
    <property type="entry name" value="MetI-like"/>
    <property type="match status" value="1"/>
</dbReference>
<evidence type="ECO:0000256" key="3">
    <source>
        <dbReference type="ARBA" id="ARBA00022448"/>
    </source>
</evidence>
<dbReference type="InterPro" id="IPR011865">
    <property type="entry name" value="CysT_permease"/>
</dbReference>
<dbReference type="SUPFAM" id="SSF161098">
    <property type="entry name" value="MetI-like"/>
    <property type="match status" value="1"/>
</dbReference>
<keyword evidence="5 9" id="KW-1133">Transmembrane helix</keyword>
<dbReference type="STRING" id="1945521.A1232T_01521"/>
<dbReference type="EMBL" id="FUGE01000146">
    <property type="protein sequence ID" value="SJM72061.1"/>
    <property type="molecule type" value="Genomic_DNA"/>
</dbReference>
<sequence length="294" mass="32183">MTQQTTSTATPVRQRSWLTKLRQRNVLPGFGLSMGITVLSLSLLVILPFAMMAYTTTQMGWTGFIEAISQAQVKAAIILSLKMSFYAMLTNMVFGTLVAWVLVRYDFFGKSIINALVDLPFALPTAVTGISLATLYAPNGLIGQFFDKVGIQVAFTPIGIWLALVVVSFPFIVRAVQPVLEELSVEYEEAAAVLGANRLTTFRTVILPELFPALLMGAGMMFARATGEYGSVIFIAGNIPMQSEILPLIIISKLEQFDIQGASAVALFMLMISFVILLSINLLQWRLSRRVGAK</sequence>
<dbReference type="InterPro" id="IPR005667">
    <property type="entry name" value="Sulph_transpt2"/>
</dbReference>
<evidence type="ECO:0000256" key="6">
    <source>
        <dbReference type="ARBA" id="ARBA00023032"/>
    </source>
</evidence>
<dbReference type="PROSITE" id="PS50928">
    <property type="entry name" value="ABC_TM1"/>
    <property type="match status" value="1"/>
</dbReference>
<comment type="caution">
    <text evidence="9">Lacks conserved residue(s) required for the propagation of feature annotation.</text>
</comment>
<dbReference type="InterPro" id="IPR035906">
    <property type="entry name" value="MetI-like_sf"/>
</dbReference>
<protein>
    <recommendedName>
        <fullName evidence="9">Sulfate transport system permease protein CysT</fullName>
    </recommendedName>
</protein>
<comment type="subunit">
    <text evidence="2">The complex is composed of two ATP-binding proteins (CysA), two transmembrane proteins (CysT and CysW) and a solute-binding protein (CysP).</text>
</comment>
<gene>
    <name evidence="11" type="primary">cysT</name>
    <name evidence="11" type="ORF">A1232T_01521</name>
</gene>
<proteinExistence type="inferred from homology"/>
<evidence type="ECO:0000259" key="10">
    <source>
        <dbReference type="PROSITE" id="PS50928"/>
    </source>
</evidence>
<dbReference type="OrthoDB" id="9804629at2"/>
<organism evidence="11 12">
    <name type="scientific">Psychrobacter piechaudii</name>
    <dbReference type="NCBI Taxonomy" id="1945521"/>
    <lineage>
        <taxon>Bacteria</taxon>
        <taxon>Pseudomonadati</taxon>
        <taxon>Pseudomonadota</taxon>
        <taxon>Gammaproteobacteria</taxon>
        <taxon>Moraxellales</taxon>
        <taxon>Moraxellaceae</taxon>
        <taxon>Psychrobacter</taxon>
    </lineage>
</organism>
<keyword evidence="12" id="KW-1185">Reference proteome</keyword>
<feature type="transmembrane region" description="Helical" evidence="9">
    <location>
        <begin position="229"/>
        <end position="251"/>
    </location>
</feature>
<reference evidence="11 12" key="1">
    <citation type="submission" date="2017-02" db="EMBL/GenBank/DDBJ databases">
        <authorList>
            <person name="Peterson S.W."/>
        </authorList>
    </citation>
    <scope>NUCLEOTIDE SEQUENCE [LARGE SCALE GENOMIC DNA]</scope>
    <source>
        <strain evidence="11">Psychrobacter_piechaudii</strain>
    </source>
</reference>
<feature type="transmembrane region" description="Helical" evidence="9">
    <location>
        <begin position="149"/>
        <end position="173"/>
    </location>
</feature>
<feature type="transmembrane region" description="Helical" evidence="9">
    <location>
        <begin position="115"/>
        <end position="137"/>
    </location>
</feature>
<dbReference type="PANTHER" id="PTHR30406">
    <property type="entry name" value="SULFATE TRANSPORT SYSTEM PERMEASE PROTEIN"/>
    <property type="match status" value="1"/>
</dbReference>
<evidence type="ECO:0000256" key="4">
    <source>
        <dbReference type="ARBA" id="ARBA00022692"/>
    </source>
</evidence>
<dbReference type="FunFam" id="1.10.3720.10:FF:000004">
    <property type="entry name" value="Sulfate transport system permease protein CysT"/>
    <property type="match status" value="1"/>
</dbReference>
<name>A0A1R4GVB9_9GAMM</name>
<feature type="transmembrane region" description="Helical" evidence="9">
    <location>
        <begin position="30"/>
        <end position="54"/>
    </location>
</feature>
<keyword evidence="4 9" id="KW-0812">Transmembrane</keyword>
<dbReference type="AlphaFoldDB" id="A0A1R4GVB9"/>
<accession>A0A1R4GVB9</accession>
<feature type="transmembrane region" description="Helical" evidence="9">
    <location>
        <begin position="83"/>
        <end position="103"/>
    </location>
</feature>
<keyword evidence="7 9" id="KW-0472">Membrane</keyword>
<feature type="transmembrane region" description="Helical" evidence="9">
    <location>
        <begin position="263"/>
        <end position="285"/>
    </location>
</feature>
<evidence type="ECO:0000256" key="1">
    <source>
        <dbReference type="ARBA" id="ARBA00004651"/>
    </source>
</evidence>
<dbReference type="PANTHER" id="PTHR30406:SF8">
    <property type="entry name" value="SULFATE TRANSPORT SYSTEM PERMEASE PROTEIN CYST"/>
    <property type="match status" value="1"/>
</dbReference>
<evidence type="ECO:0000256" key="7">
    <source>
        <dbReference type="ARBA" id="ARBA00023136"/>
    </source>
</evidence>
<dbReference type="NCBIfam" id="TIGR02139">
    <property type="entry name" value="permease_CysT"/>
    <property type="match status" value="1"/>
</dbReference>
<dbReference type="Pfam" id="PF00528">
    <property type="entry name" value="BPD_transp_1"/>
    <property type="match status" value="1"/>
</dbReference>
<evidence type="ECO:0000313" key="12">
    <source>
        <dbReference type="Proteomes" id="UP000188357"/>
    </source>
</evidence>
<comment type="function">
    <text evidence="9">Part of the ABC transporter complex (TC 3.A.1.6.1) involved in sulfate/thiosulfate import.</text>
</comment>
<comment type="similarity">
    <text evidence="9">Belongs to the binding-protein-dependent transport system permease family. CysTW subfamily.</text>
</comment>
<dbReference type="RefSeq" id="WP_077451257.1">
    <property type="nucleotide sequence ID" value="NZ_FUGE01000146.1"/>
</dbReference>
<dbReference type="CDD" id="cd06261">
    <property type="entry name" value="TM_PBP2"/>
    <property type="match status" value="1"/>
</dbReference>
<comment type="subcellular location">
    <subcellularLocation>
        <location evidence="1">Cell membrane</location>
        <topology evidence="1">Multi-pass membrane protein</topology>
    </subcellularLocation>
</comment>
<dbReference type="NCBIfam" id="TIGR00969">
    <property type="entry name" value="3a0106s02"/>
    <property type="match status" value="1"/>
</dbReference>
<evidence type="ECO:0000256" key="9">
    <source>
        <dbReference type="RuleBase" id="RU366001"/>
    </source>
</evidence>
<keyword evidence="6 9" id="KW-0764">Sulfate transport</keyword>
<evidence type="ECO:0000256" key="5">
    <source>
        <dbReference type="ARBA" id="ARBA00022989"/>
    </source>
</evidence>
<dbReference type="GO" id="GO:0015419">
    <property type="term" value="F:ABC-type sulfate transporter activity"/>
    <property type="evidence" value="ECO:0007669"/>
    <property type="project" value="UniProtKB-UniRule"/>
</dbReference>
<dbReference type="GO" id="GO:0005886">
    <property type="term" value="C:plasma membrane"/>
    <property type="evidence" value="ECO:0007669"/>
    <property type="project" value="UniProtKB-SubCell"/>
</dbReference>
<evidence type="ECO:0000256" key="8">
    <source>
        <dbReference type="ARBA" id="ARBA00025323"/>
    </source>
</evidence>
<comment type="function">
    <text evidence="8">Part of the ABC transporter complex CysAWTP (TC 3.A.1.6.1) involved in sulfate/thiosulfate import. Probably responsible for the translocation of the substrate across the membrane.</text>
</comment>
<feature type="domain" description="ABC transmembrane type-1" evidence="10">
    <location>
        <begin position="77"/>
        <end position="280"/>
    </location>
</feature>
<dbReference type="Proteomes" id="UP000188357">
    <property type="component" value="Unassembled WGS sequence"/>
</dbReference>